<proteinExistence type="predicted"/>
<feature type="region of interest" description="Disordered" evidence="1">
    <location>
        <begin position="1"/>
        <end position="56"/>
    </location>
</feature>
<evidence type="ECO:0000313" key="2">
    <source>
        <dbReference type="EMBL" id="SPO29710.1"/>
    </source>
</evidence>
<evidence type="ECO:0000313" key="3">
    <source>
        <dbReference type="Proteomes" id="UP000324022"/>
    </source>
</evidence>
<reference evidence="2 3" key="1">
    <citation type="submission" date="2018-03" db="EMBL/GenBank/DDBJ databases">
        <authorList>
            <person name="Guldener U."/>
        </authorList>
    </citation>
    <scope>NUCLEOTIDE SEQUENCE [LARGE SCALE GENOMIC DNA]</scope>
    <source>
        <strain evidence="2 3">NBRC100155</strain>
    </source>
</reference>
<name>A0A5C3EHE8_9BASI</name>
<dbReference type="EMBL" id="OOIN01000029">
    <property type="protein sequence ID" value="SPO29710.1"/>
    <property type="molecule type" value="Genomic_DNA"/>
</dbReference>
<evidence type="ECO:0000256" key="1">
    <source>
        <dbReference type="SAM" id="MobiDB-lite"/>
    </source>
</evidence>
<dbReference type="Proteomes" id="UP000324022">
    <property type="component" value="Unassembled WGS sequence"/>
</dbReference>
<organism evidence="2 3">
    <name type="scientific">Ustilago trichophora</name>
    <dbReference type="NCBI Taxonomy" id="86804"/>
    <lineage>
        <taxon>Eukaryota</taxon>
        <taxon>Fungi</taxon>
        <taxon>Dikarya</taxon>
        <taxon>Basidiomycota</taxon>
        <taxon>Ustilaginomycotina</taxon>
        <taxon>Ustilaginomycetes</taxon>
        <taxon>Ustilaginales</taxon>
        <taxon>Ustilaginaceae</taxon>
        <taxon>Ustilago</taxon>
    </lineage>
</organism>
<keyword evidence="3" id="KW-1185">Reference proteome</keyword>
<protein>
    <submittedName>
        <fullName evidence="2">Uncharacterized protein</fullName>
    </submittedName>
</protein>
<gene>
    <name evidence="2" type="ORF">UTRI_05532</name>
</gene>
<dbReference type="AlphaFoldDB" id="A0A5C3EHE8"/>
<accession>A0A5C3EHE8</accession>
<sequence>MGRRKNGKKAQLVNGGREKSSVGSPAALERARQTGQDAHLAPTSAKSNEFTRRRENGPLGNPSYWRLLVSFNNVNVTEKFFHTAAEVCYVAHASASSAVGQVPVFGRQKRIEGQSWCLRGLRDRESVAISTLVTTKSVEHDSCIASNMMDKPKRPSLRMTKDVGSKRTKQALRAKKKTRVYEAYGDLTDELSRALCWRNA</sequence>